<dbReference type="Gene3D" id="3.30.70.1450">
    <property type="entry name" value="Regulator of K+ conductance, C-terminal domain"/>
    <property type="match status" value="1"/>
</dbReference>
<comment type="caution">
    <text evidence="2">The sequence shown here is derived from an EMBL/GenBank/DDBJ whole genome shotgun (WGS) entry which is preliminary data.</text>
</comment>
<accession>A0A1V4QFX7</accession>
<dbReference type="EMBL" id="MUKB01000036">
    <property type="protein sequence ID" value="OPX18142.1"/>
    <property type="molecule type" value="Genomic_DNA"/>
</dbReference>
<dbReference type="GO" id="GO:0008324">
    <property type="term" value="F:monoatomic cation transmembrane transporter activity"/>
    <property type="evidence" value="ECO:0007669"/>
    <property type="project" value="InterPro"/>
</dbReference>
<dbReference type="PANTHER" id="PTHR30445:SF8">
    <property type="entry name" value="K(+)_H(+) ANTIPORTER SUBUNIT KHTT"/>
    <property type="match status" value="1"/>
</dbReference>
<feature type="domain" description="RCK C-terminal" evidence="1">
    <location>
        <begin position="102"/>
        <end position="187"/>
    </location>
</feature>
<protein>
    <recommendedName>
        <fullName evidence="1">RCK C-terminal domain-containing protein</fullName>
    </recommendedName>
</protein>
<dbReference type="AlphaFoldDB" id="A0A1V4QFX7"/>
<evidence type="ECO:0000313" key="2">
    <source>
        <dbReference type="EMBL" id="OPX18142.1"/>
    </source>
</evidence>
<dbReference type="PANTHER" id="PTHR30445">
    <property type="entry name" value="K(+)_H(+) ANTIPORTER SUBUNIT KHTT"/>
    <property type="match status" value="1"/>
</dbReference>
<evidence type="ECO:0000259" key="1">
    <source>
        <dbReference type="PROSITE" id="PS51202"/>
    </source>
</evidence>
<dbReference type="Pfam" id="PF02080">
    <property type="entry name" value="TrkA_C"/>
    <property type="match status" value="1"/>
</dbReference>
<dbReference type="PROSITE" id="PS51202">
    <property type="entry name" value="RCK_C"/>
    <property type="match status" value="1"/>
</dbReference>
<dbReference type="Proteomes" id="UP000191663">
    <property type="component" value="Unassembled WGS sequence"/>
</dbReference>
<dbReference type="InterPro" id="IPR006037">
    <property type="entry name" value="RCK_C"/>
</dbReference>
<gene>
    <name evidence="2" type="ORF">BXT86_02775</name>
</gene>
<dbReference type="InterPro" id="IPR050144">
    <property type="entry name" value="AAE_transporter"/>
</dbReference>
<evidence type="ECO:0000313" key="3">
    <source>
        <dbReference type="Proteomes" id="UP000191663"/>
    </source>
</evidence>
<proteinExistence type="predicted"/>
<organism evidence="2 3">
    <name type="scientific">candidate division WOR-3 bacterium 4484_100</name>
    <dbReference type="NCBI Taxonomy" id="1936077"/>
    <lineage>
        <taxon>Bacteria</taxon>
        <taxon>Bacteria division WOR-3</taxon>
    </lineage>
</organism>
<dbReference type="GO" id="GO:0006813">
    <property type="term" value="P:potassium ion transport"/>
    <property type="evidence" value="ECO:0007669"/>
    <property type="project" value="InterPro"/>
</dbReference>
<name>A0A1V4QFX7_UNCW3</name>
<dbReference type="SUPFAM" id="SSF116726">
    <property type="entry name" value="TrkA C-terminal domain-like"/>
    <property type="match status" value="1"/>
</dbReference>
<reference evidence="3" key="1">
    <citation type="submission" date="2017-01" db="EMBL/GenBank/DDBJ databases">
        <title>Novel pathways for hydrocarbon cycling and metabolic interdependencies in hydrothermal sediment communities.</title>
        <authorList>
            <person name="Dombrowski N."/>
            <person name="Seitz K."/>
            <person name="Teske A."/>
            <person name="Baker B."/>
        </authorList>
    </citation>
    <scope>NUCLEOTIDE SEQUENCE [LARGE SCALE GENOMIC DNA]</scope>
</reference>
<sequence length="199" mass="22682">MREIKTLKEMLIRMRDLSDLMIELGYAAVLQDDMVLAQDVAHIKREIAELTFQMRISAIYVAKGINKDEIPQLASILQLGVAVKEISDGIDDMVEIVSRGVHPIIEAAYRRDTIIRRIEVEKDSEIEGQSLEKAKIPERTGFMIRAILRNGDWIFEPNSKTVLRAGDIIFVKGKDVAIRKMLEYAKKKEKAEKKAKDSK</sequence>
<dbReference type="SUPFAM" id="SSF109755">
    <property type="entry name" value="PhoU-like"/>
    <property type="match status" value="1"/>
</dbReference>
<dbReference type="InterPro" id="IPR036721">
    <property type="entry name" value="RCK_C_sf"/>
</dbReference>